<dbReference type="AlphaFoldDB" id="A0A366RN28"/>
<dbReference type="Pfam" id="PF26639">
    <property type="entry name" value="Het-6_barrel"/>
    <property type="match status" value="1"/>
</dbReference>
<evidence type="ECO:0000259" key="1">
    <source>
        <dbReference type="Pfam" id="PF06985"/>
    </source>
</evidence>
<reference evidence="2 3" key="1">
    <citation type="submission" date="2018-06" db="EMBL/GenBank/DDBJ databases">
        <title>Fusarium incarnatum-equiseti species complex species 28.</title>
        <authorList>
            <person name="Gardiner D.M."/>
        </authorList>
    </citation>
    <scope>NUCLEOTIDE SEQUENCE [LARGE SCALE GENOMIC DNA]</scope>
    <source>
        <strain evidence="2 3">FIESC_28</strain>
    </source>
</reference>
<evidence type="ECO:0000313" key="3">
    <source>
        <dbReference type="Proteomes" id="UP000253153"/>
    </source>
</evidence>
<name>A0A366RN28_9HYPO</name>
<dbReference type="EMBL" id="QKXC01000124">
    <property type="protein sequence ID" value="RBR18539.1"/>
    <property type="molecule type" value="Genomic_DNA"/>
</dbReference>
<dbReference type="Proteomes" id="UP000253153">
    <property type="component" value="Unassembled WGS sequence"/>
</dbReference>
<comment type="caution">
    <text evidence="2">The sequence shown here is derived from an EMBL/GenBank/DDBJ whole genome shotgun (WGS) entry which is preliminary data.</text>
</comment>
<protein>
    <recommendedName>
        <fullName evidence="1">Heterokaryon incompatibility domain-containing protein</fullName>
    </recommendedName>
</protein>
<accession>A0A366RN28</accession>
<organism evidence="2 3">
    <name type="scientific">Fusarium coffeatum</name>
    <dbReference type="NCBI Taxonomy" id="231269"/>
    <lineage>
        <taxon>Eukaryota</taxon>
        <taxon>Fungi</taxon>
        <taxon>Dikarya</taxon>
        <taxon>Ascomycota</taxon>
        <taxon>Pezizomycotina</taxon>
        <taxon>Sordariomycetes</taxon>
        <taxon>Hypocreomycetidae</taxon>
        <taxon>Hypocreales</taxon>
        <taxon>Nectriaceae</taxon>
        <taxon>Fusarium</taxon>
        <taxon>Fusarium incarnatum-equiseti species complex</taxon>
    </lineage>
</organism>
<feature type="domain" description="Heterokaryon incompatibility" evidence="1">
    <location>
        <begin position="103"/>
        <end position="271"/>
    </location>
</feature>
<sequence length="742" mass="82832">MKLSLGLSNRLLVLTRVQSSHLVASATIVALVINFQRINRLITAASQRFSTVICSVFQGLFGFTYIDTISNKQIRLIRLPDSSSSSSPNITLHTFYLDQCPPYLALSYTWGPAVKNTSFSPNKRYTITLDGKSFTVQPNLYDALSQLCLSRPGHYHWVDGICINQQDLTERSAQVAIMDHIYNGAFETVVWLGTATDKTNRSVEIVQEIAKGAEAKIIEWGKTQSYGDVFIAYDPEMLKRNGLPGLTADDWVALGDIYTRAWFGRTWMIQEVALSRAATVLIGHHEIPWDAVGDTAGLINMSGALVGLFSVGSDLQPIPLIQSIIHASDLHVTRQWSQDKESRYKDLLRNIDYSVGIQDDHPKRLLLELLLSSIGFRATVPRDRVYSLIGIVNHMNQAKGRPRLDLNIDYESFDDVVLTQLGISFLEDTKALHLLSLAGIASRAKPSNLPTWIPSFDLVHAPVLGPSYTTLPQFDASASAEAVFTIDRDLYRLNVKAVSPHLGSIEELGELWSDVCQGNFNNTMKMLLHCGKTYIPTGQPVVEAFWRTLIMDSDQSQRPAPSHLAESFSKWILLITIKALIARQSRSPSIYDQFDALEPLWTLANTRDSTNTLPKTSDMIPLLFELGLRHDPAVRVNTESENQDKFTPWEKASAHFEALLRISIVANRRLVRTVRGYLCLVPLHAEVGDRIMIVSGCATPLVLRRKGPSDSCFQVVGDAYVHGAMFGEHITGDFTWRDIHLI</sequence>
<dbReference type="PANTHER" id="PTHR24148:SF64">
    <property type="entry name" value="HETEROKARYON INCOMPATIBILITY DOMAIN-CONTAINING PROTEIN"/>
    <property type="match status" value="1"/>
</dbReference>
<dbReference type="OrthoDB" id="2157530at2759"/>
<evidence type="ECO:0000313" key="2">
    <source>
        <dbReference type="EMBL" id="RBR18539.1"/>
    </source>
</evidence>
<dbReference type="GeneID" id="41995435"/>
<dbReference type="PANTHER" id="PTHR24148">
    <property type="entry name" value="ANKYRIN REPEAT DOMAIN-CONTAINING PROTEIN 39 HOMOLOG-RELATED"/>
    <property type="match status" value="1"/>
</dbReference>
<dbReference type="Pfam" id="PF06985">
    <property type="entry name" value="HET"/>
    <property type="match status" value="1"/>
</dbReference>
<gene>
    <name evidence="2" type="ORF">FIESC28_05994</name>
</gene>
<dbReference type="RefSeq" id="XP_031015786.1">
    <property type="nucleotide sequence ID" value="XM_031160139.1"/>
</dbReference>
<proteinExistence type="predicted"/>
<keyword evidence="3" id="KW-1185">Reference proteome</keyword>
<dbReference type="InterPro" id="IPR052895">
    <property type="entry name" value="HetReg/Transcr_Mod"/>
</dbReference>
<dbReference type="InterPro" id="IPR010730">
    <property type="entry name" value="HET"/>
</dbReference>